<dbReference type="GO" id="GO:0000077">
    <property type="term" value="P:DNA damage checkpoint signaling"/>
    <property type="evidence" value="ECO:0007669"/>
    <property type="project" value="InterPro"/>
</dbReference>
<dbReference type="PANTHER" id="PTHR15237">
    <property type="entry name" value="DNA REPAIR PROTEIN RAD9"/>
    <property type="match status" value="1"/>
</dbReference>
<dbReference type="EMBL" id="KK198760">
    <property type="protein sequence ID" value="KCW61888.1"/>
    <property type="molecule type" value="Genomic_DNA"/>
</dbReference>
<protein>
    <submittedName>
        <fullName evidence="1">Uncharacterized protein</fullName>
    </submittedName>
</protein>
<dbReference type="STRING" id="71139.A0A059B6Y9"/>
<dbReference type="PANTHER" id="PTHR15237:SF0">
    <property type="entry name" value="CELL CYCLE CHECKPOINT CONTROL PROTEIN"/>
    <property type="match status" value="1"/>
</dbReference>
<dbReference type="InParanoid" id="A0A059B6Y9"/>
<proteinExistence type="predicted"/>
<dbReference type="Pfam" id="PF04139">
    <property type="entry name" value="Rad9"/>
    <property type="match status" value="1"/>
</dbReference>
<dbReference type="InterPro" id="IPR007268">
    <property type="entry name" value="Rad9/Ddc1"/>
</dbReference>
<accession>A0A059B6Y9</accession>
<dbReference type="GO" id="GO:0030896">
    <property type="term" value="C:checkpoint clamp complex"/>
    <property type="evidence" value="ECO:0007669"/>
    <property type="project" value="InterPro"/>
</dbReference>
<dbReference type="Gene3D" id="3.70.10.10">
    <property type="match status" value="1"/>
</dbReference>
<organism evidence="1">
    <name type="scientific">Eucalyptus grandis</name>
    <name type="common">Flooded gum</name>
    <dbReference type="NCBI Taxonomy" id="71139"/>
    <lineage>
        <taxon>Eukaryota</taxon>
        <taxon>Viridiplantae</taxon>
        <taxon>Streptophyta</taxon>
        <taxon>Embryophyta</taxon>
        <taxon>Tracheophyta</taxon>
        <taxon>Spermatophyta</taxon>
        <taxon>Magnoliopsida</taxon>
        <taxon>eudicotyledons</taxon>
        <taxon>Gunneridae</taxon>
        <taxon>Pentapetalae</taxon>
        <taxon>rosids</taxon>
        <taxon>malvids</taxon>
        <taxon>Myrtales</taxon>
        <taxon>Myrtaceae</taxon>
        <taxon>Myrtoideae</taxon>
        <taxon>Eucalypteae</taxon>
        <taxon>Eucalyptus</taxon>
    </lineage>
</organism>
<name>A0A059B6Y9_EUCGR</name>
<sequence length="150" mass="17135">MQRSPKGIKKTYWITCNVDPDIQQLSLDRRRFPNNFVVRPCDVNGLLANFQSSLQEFTLLQWNATPILLMLQVNLVGKLFSFEATLILPKILAEEFVQYAHNGNPADVTFAVKELKEVLQEVTVVLSERQVPEERILKAGGQSWIKSYIS</sequence>
<reference evidence="1" key="1">
    <citation type="submission" date="2013-07" db="EMBL/GenBank/DDBJ databases">
        <title>The genome of Eucalyptus grandis.</title>
        <authorList>
            <person name="Schmutz J."/>
            <person name="Hayes R."/>
            <person name="Myburg A."/>
            <person name="Tuskan G."/>
            <person name="Grattapaglia D."/>
            <person name="Rokhsar D.S."/>
        </authorList>
    </citation>
    <scope>NUCLEOTIDE SEQUENCE</scope>
    <source>
        <tissue evidence="1">Leaf extractions</tissue>
    </source>
</reference>
<dbReference type="Gramene" id="KCW61888">
    <property type="protein sequence ID" value="KCW61888"/>
    <property type="gene ID" value="EUGRSUZ_H04575"/>
</dbReference>
<gene>
    <name evidence="1" type="ORF">EUGRSUZ_H04575</name>
</gene>
<dbReference type="AlphaFoldDB" id="A0A059B6Y9"/>
<evidence type="ECO:0000313" key="1">
    <source>
        <dbReference type="EMBL" id="KCW61888.1"/>
    </source>
</evidence>